<gene>
    <name evidence="1" type="ORF">F0357_13670</name>
</gene>
<accession>A0A6A7Y3H3</accession>
<organism evidence="1 2">
    <name type="scientific">Segnochrobactrum spirostomi</name>
    <dbReference type="NCBI Taxonomy" id="2608987"/>
    <lineage>
        <taxon>Bacteria</taxon>
        <taxon>Pseudomonadati</taxon>
        <taxon>Pseudomonadota</taxon>
        <taxon>Alphaproteobacteria</taxon>
        <taxon>Hyphomicrobiales</taxon>
        <taxon>Segnochrobactraceae</taxon>
        <taxon>Segnochrobactrum</taxon>
    </lineage>
</organism>
<proteinExistence type="predicted"/>
<sequence length="76" mass="7929">MSASVLNSDLSACLSANFEALGRVAQLARAGHRAGIIICPRCRGELHFQIVSVSAGGAVRSAGQCATRDCIDWRVG</sequence>
<dbReference type="RefSeq" id="WP_153482719.1">
    <property type="nucleotide sequence ID" value="NZ_VWNA01000001.1"/>
</dbReference>
<evidence type="ECO:0000313" key="2">
    <source>
        <dbReference type="Proteomes" id="UP000332515"/>
    </source>
</evidence>
<reference evidence="1 2" key="1">
    <citation type="submission" date="2019-09" db="EMBL/GenBank/DDBJ databases">
        <title>Segnochrobactrum spirostomi gen. nov., sp. nov., isolated from the ciliate Spirostomum cf. yagiui and description of a novel family, Segnochrobactraceae fam. nov. within the order Rhizobiales of the class Alphaproteobacteria.</title>
        <authorList>
            <person name="Akter S."/>
            <person name="Shazib S.U.A."/>
            <person name="Shin M.K."/>
        </authorList>
    </citation>
    <scope>NUCLEOTIDE SEQUENCE [LARGE SCALE GENOMIC DNA]</scope>
    <source>
        <strain evidence="1 2">Sp-1</strain>
    </source>
</reference>
<keyword evidence="2" id="KW-1185">Reference proteome</keyword>
<comment type="caution">
    <text evidence="1">The sequence shown here is derived from an EMBL/GenBank/DDBJ whole genome shotgun (WGS) entry which is preliminary data.</text>
</comment>
<dbReference type="AlphaFoldDB" id="A0A6A7Y3H3"/>
<dbReference type="Proteomes" id="UP000332515">
    <property type="component" value="Unassembled WGS sequence"/>
</dbReference>
<name>A0A6A7Y3H3_9HYPH</name>
<evidence type="ECO:0000313" key="1">
    <source>
        <dbReference type="EMBL" id="MQT13670.1"/>
    </source>
</evidence>
<dbReference type="EMBL" id="VWNA01000001">
    <property type="protein sequence ID" value="MQT13670.1"/>
    <property type="molecule type" value="Genomic_DNA"/>
</dbReference>
<protein>
    <submittedName>
        <fullName evidence="1">Uncharacterized protein</fullName>
    </submittedName>
</protein>